<evidence type="ECO:0000256" key="1">
    <source>
        <dbReference type="ARBA" id="ARBA00022801"/>
    </source>
</evidence>
<dbReference type="AlphaFoldDB" id="A0A1T5B1X8"/>
<evidence type="ECO:0000313" key="4">
    <source>
        <dbReference type="EMBL" id="SKB41311.1"/>
    </source>
</evidence>
<dbReference type="STRING" id="623280.SAMN05660226_01281"/>
<dbReference type="PROSITE" id="PS51194">
    <property type="entry name" value="HELICASE_CTER"/>
    <property type="match status" value="1"/>
</dbReference>
<dbReference type="PANTHER" id="PTHR45629:SF7">
    <property type="entry name" value="DNA EXCISION REPAIR PROTEIN ERCC-6-RELATED"/>
    <property type="match status" value="1"/>
</dbReference>
<organism evidence="4 5">
    <name type="scientific">Parapedobacter luteus</name>
    <dbReference type="NCBI Taxonomy" id="623280"/>
    <lineage>
        <taxon>Bacteria</taxon>
        <taxon>Pseudomonadati</taxon>
        <taxon>Bacteroidota</taxon>
        <taxon>Sphingobacteriia</taxon>
        <taxon>Sphingobacteriales</taxon>
        <taxon>Sphingobacteriaceae</taxon>
        <taxon>Parapedobacter</taxon>
    </lineage>
</organism>
<evidence type="ECO:0000259" key="2">
    <source>
        <dbReference type="PROSITE" id="PS51192"/>
    </source>
</evidence>
<feature type="domain" description="Helicase C-terminal" evidence="3">
    <location>
        <begin position="956"/>
        <end position="1117"/>
    </location>
</feature>
<feature type="domain" description="Helicase ATP-binding" evidence="2">
    <location>
        <begin position="678"/>
        <end position="837"/>
    </location>
</feature>
<dbReference type="Gene3D" id="3.40.50.300">
    <property type="entry name" value="P-loop containing nucleotide triphosphate hydrolases"/>
    <property type="match status" value="1"/>
</dbReference>
<dbReference type="InterPro" id="IPR014001">
    <property type="entry name" value="Helicase_ATP-bd"/>
</dbReference>
<evidence type="ECO:0000313" key="5">
    <source>
        <dbReference type="Proteomes" id="UP000190541"/>
    </source>
</evidence>
<dbReference type="SMART" id="SM00487">
    <property type="entry name" value="DEXDc"/>
    <property type="match status" value="1"/>
</dbReference>
<sequence length="1123" mass="126842">MLEFQESHVFTFRNQLMDQLSGGTAASVIDRGLWTDFPAAPTVQPNMLNVDAGTFTCCMGDGPTATVKVVQEHGQVTLSSDTTGLPDRLTPAEAAVLITILRREEFGVFFRPLLRHRKLRQAAIAYGLEHEPDLERYLMPVFSDGRLIIRPRLAGLLPLTSPRLRMLSDQAELYQHQPHRQPVSTPPADRLAVVISRHKYYRNPIVELIDTELTKSGRLKPPFTRIDPLKLATAATSADEAKFYAAIAQLQQVQEGDRTTWDLKALQIIVENGRNCRFYYHDEQFSENFSSKSLMPVKTALLHGAMRLSVRTEGVCYALTGAITLAEKSYPLQALPLKFSYFLQSDDNILYLLDHPLLCTVTVLLKESGGKLLVHASKFRDFQRLLDKLADSICVEYPDVKQGTAEQLAETGLGAPLERVIYLSDFGDQVMVIPVVRYGDAEVAIRTEKQLKAMDGKGNDFLVPRDSDFEQTFIELLVKQHPHFAEQLNNQLYYFYLHKKYFLEEEWFLPVFDTWYEAGIQVFGFNELTNNKLNPNKVTVDIKIISGLNWFNATHLVRFGKKKASLKKIQAALRNKSKYVALDDGTVGILPKEWQEKFRQYFLAGKVVDDETIRFASANFETVATLYDTSMFDEKANEEIKMLRERIADLGSAQPVAEPRSLTVRLRPYQRQGLNWLGFLDSVNFGGILADEMGLGKTVQVIAFMLSQREAGRIGTDLVVVPATLIFNWQRELANLAPSLTLLTLYGAGRAKSIEAIGRHDVVLTSYTTLLADIRFLKNFAFNSIYLDESQNIKNPDSQRHKAAKLLQARNRIAISGTPFENSSFDLYGQLSFACPGLLGDKRYFRDVYGKPIDQFKNQKRRKELQRKIQPFILRRTKQDVASDLPEKVSVILYAEMGDQQRKIYDAYEKEFRDFVSALSGEELDVSPMHVLRGLTRLRQICNSPALLPDGMLNTAVSAKIAVLKEQIQDKAPYHKIVVFSQFVAMLHLIARMLDDIGVRYVSLTGSTRMREQVVNAFQEDPAIRVFLISLKAGGTGLNLTAAEVVYLVDPWWNPAVENQAIDRVHRIGQDKKVTAYRLVTPATVEEKVLQLQATKRALADGLVGSDASFFRTLDKDQLLGLL</sequence>
<gene>
    <name evidence="4" type="ORF">SAMN05660226_01281</name>
</gene>
<dbReference type="InterPro" id="IPR038718">
    <property type="entry name" value="SNF2-like_sf"/>
</dbReference>
<dbReference type="GO" id="GO:0016787">
    <property type="term" value="F:hydrolase activity"/>
    <property type="evidence" value="ECO:0007669"/>
    <property type="project" value="UniProtKB-KW"/>
</dbReference>
<keyword evidence="1" id="KW-0378">Hydrolase</keyword>
<keyword evidence="4" id="KW-0067">ATP-binding</keyword>
<keyword evidence="4" id="KW-0347">Helicase</keyword>
<dbReference type="Gene3D" id="3.40.50.10810">
    <property type="entry name" value="Tandem AAA-ATPase domain"/>
    <property type="match status" value="1"/>
</dbReference>
<dbReference type="InterPro" id="IPR027417">
    <property type="entry name" value="P-loop_NTPase"/>
</dbReference>
<dbReference type="Pfam" id="PF00271">
    <property type="entry name" value="Helicase_C"/>
    <property type="match status" value="1"/>
</dbReference>
<dbReference type="SMART" id="SM00490">
    <property type="entry name" value="HELICc"/>
    <property type="match status" value="1"/>
</dbReference>
<dbReference type="PANTHER" id="PTHR45629">
    <property type="entry name" value="SNF2/RAD54 FAMILY MEMBER"/>
    <property type="match status" value="1"/>
</dbReference>
<dbReference type="InterPro" id="IPR050496">
    <property type="entry name" value="SNF2_RAD54_helicase_repair"/>
</dbReference>
<proteinExistence type="predicted"/>
<dbReference type="PROSITE" id="PS51192">
    <property type="entry name" value="HELICASE_ATP_BIND_1"/>
    <property type="match status" value="1"/>
</dbReference>
<dbReference type="Proteomes" id="UP000190541">
    <property type="component" value="Unassembled WGS sequence"/>
</dbReference>
<accession>A0A1T5B1X8</accession>
<dbReference type="InterPro" id="IPR001650">
    <property type="entry name" value="Helicase_C-like"/>
</dbReference>
<protein>
    <submittedName>
        <fullName evidence="4">Superfamily II DNA or RNA helicase, SNF2 family</fullName>
    </submittedName>
</protein>
<dbReference type="GO" id="GO:0005524">
    <property type="term" value="F:ATP binding"/>
    <property type="evidence" value="ECO:0007669"/>
    <property type="project" value="InterPro"/>
</dbReference>
<dbReference type="GO" id="GO:0015616">
    <property type="term" value="F:DNA translocase activity"/>
    <property type="evidence" value="ECO:0007669"/>
    <property type="project" value="TreeGrafter"/>
</dbReference>
<dbReference type="CDD" id="cd18793">
    <property type="entry name" value="SF2_C_SNF"/>
    <property type="match status" value="1"/>
</dbReference>
<dbReference type="OrthoDB" id="9760715at2"/>
<dbReference type="InterPro" id="IPR049730">
    <property type="entry name" value="SNF2/RAD54-like_C"/>
</dbReference>
<reference evidence="4 5" key="1">
    <citation type="submission" date="2017-02" db="EMBL/GenBank/DDBJ databases">
        <authorList>
            <person name="Peterson S.W."/>
        </authorList>
    </citation>
    <scope>NUCLEOTIDE SEQUENCE [LARGE SCALE GENOMIC DNA]</scope>
    <source>
        <strain evidence="4 5">DSM 22899</strain>
    </source>
</reference>
<keyword evidence="5" id="KW-1185">Reference proteome</keyword>
<dbReference type="SUPFAM" id="SSF52540">
    <property type="entry name" value="P-loop containing nucleoside triphosphate hydrolases"/>
    <property type="match status" value="2"/>
</dbReference>
<dbReference type="GO" id="GO:0004386">
    <property type="term" value="F:helicase activity"/>
    <property type="evidence" value="ECO:0007669"/>
    <property type="project" value="UniProtKB-KW"/>
</dbReference>
<evidence type="ECO:0000259" key="3">
    <source>
        <dbReference type="PROSITE" id="PS51194"/>
    </source>
</evidence>
<name>A0A1T5B1X8_9SPHI</name>
<dbReference type="EMBL" id="FUYS01000002">
    <property type="protein sequence ID" value="SKB41311.1"/>
    <property type="molecule type" value="Genomic_DNA"/>
</dbReference>
<dbReference type="Pfam" id="PF00176">
    <property type="entry name" value="SNF2-rel_dom"/>
    <property type="match status" value="1"/>
</dbReference>
<dbReference type="RefSeq" id="WP_079715946.1">
    <property type="nucleotide sequence ID" value="NZ_FUYS01000002.1"/>
</dbReference>
<dbReference type="InterPro" id="IPR000330">
    <property type="entry name" value="SNF2_N"/>
</dbReference>
<keyword evidence="4" id="KW-0547">Nucleotide-binding</keyword>